<comment type="caution">
    <text evidence="11">The sequence shown here is derived from an EMBL/GenBank/DDBJ whole genome shotgun (WGS) entry which is preliminary data.</text>
</comment>
<dbReference type="EMBL" id="JAEEGA010000008">
    <property type="protein sequence ID" value="MBP1042035.1"/>
    <property type="molecule type" value="Genomic_DNA"/>
</dbReference>
<dbReference type="GO" id="GO:0005886">
    <property type="term" value="C:plasma membrane"/>
    <property type="evidence" value="ECO:0007669"/>
    <property type="project" value="UniProtKB-SubCell"/>
</dbReference>
<keyword evidence="4 10" id="KW-1003">Cell membrane</keyword>
<gene>
    <name evidence="11" type="primary">fliR</name>
    <name evidence="11" type="ORF">I6N95_13520</name>
</gene>
<evidence type="ECO:0000256" key="7">
    <source>
        <dbReference type="ARBA" id="ARBA00023136"/>
    </source>
</evidence>
<comment type="subcellular location">
    <subcellularLocation>
        <location evidence="10">Cell membrane</location>
        <topology evidence="10">Multi-pass membrane protein</topology>
    </subcellularLocation>
    <subcellularLocation>
        <location evidence="10">Bacterial flagellum basal body</location>
    </subcellularLocation>
</comment>
<keyword evidence="7 10" id="KW-0472">Membrane</keyword>
<evidence type="ECO:0000256" key="3">
    <source>
        <dbReference type="ARBA" id="ARBA00021717"/>
    </source>
</evidence>
<evidence type="ECO:0000256" key="1">
    <source>
        <dbReference type="ARBA" id="ARBA00002578"/>
    </source>
</evidence>
<keyword evidence="11" id="KW-0282">Flagellum</keyword>
<feature type="transmembrane region" description="Helical" evidence="10">
    <location>
        <begin position="62"/>
        <end position="84"/>
    </location>
</feature>
<dbReference type="NCBIfam" id="TIGR01400">
    <property type="entry name" value="fliR"/>
    <property type="match status" value="1"/>
</dbReference>
<evidence type="ECO:0000256" key="9">
    <source>
        <dbReference type="NCBIfam" id="TIGR01400"/>
    </source>
</evidence>
<keyword evidence="6 10" id="KW-1133">Transmembrane helix</keyword>
<dbReference type="Pfam" id="PF01311">
    <property type="entry name" value="Bac_export_1"/>
    <property type="match status" value="1"/>
</dbReference>
<evidence type="ECO:0000256" key="10">
    <source>
        <dbReference type="RuleBase" id="RU362071"/>
    </source>
</evidence>
<dbReference type="GO" id="GO:0006605">
    <property type="term" value="P:protein targeting"/>
    <property type="evidence" value="ECO:0007669"/>
    <property type="project" value="UniProtKB-UniRule"/>
</dbReference>
<feature type="transmembrane region" description="Helical" evidence="10">
    <location>
        <begin position="208"/>
        <end position="229"/>
    </location>
</feature>
<comment type="function">
    <text evidence="1 10">Role in flagellar biosynthesis.</text>
</comment>
<evidence type="ECO:0000256" key="4">
    <source>
        <dbReference type="ARBA" id="ARBA00022475"/>
    </source>
</evidence>
<organism evidence="11 12">
    <name type="scientific">Vagococcus allomyrinae</name>
    <dbReference type="NCBI Taxonomy" id="2794353"/>
    <lineage>
        <taxon>Bacteria</taxon>
        <taxon>Bacillati</taxon>
        <taxon>Bacillota</taxon>
        <taxon>Bacilli</taxon>
        <taxon>Lactobacillales</taxon>
        <taxon>Enterococcaceae</taxon>
        <taxon>Vagococcus</taxon>
    </lineage>
</organism>
<feature type="transmembrane region" description="Helical" evidence="10">
    <location>
        <begin position="120"/>
        <end position="142"/>
    </location>
</feature>
<sequence length="252" mass="27943">MSEKLIDLLLIFSRITAFIVVSPGFSFKSMPTIAKVMLAVAFTMSVNGLSEQVVMVENLYVLLFYVIREVLIGLAMGFVTQLIFTGIEIAGQLIDFQVGFSMGSIYDPATGVHASNYGRLYYWLALSIFFFTDMHHMVIQGLLDSFKLIPIGTATLTGMSVEGVVHLFSEVFRIGLVLGAPMIVVALIVDIVLGIISRSVPQINVLMLGMPLKILVSFFFMMMLLPNVVQSITHMMPKIGEYLHEFVESLIK</sequence>
<evidence type="ECO:0000256" key="5">
    <source>
        <dbReference type="ARBA" id="ARBA00022692"/>
    </source>
</evidence>
<dbReference type="GO" id="GO:0009425">
    <property type="term" value="C:bacterial-type flagellum basal body"/>
    <property type="evidence" value="ECO:0007669"/>
    <property type="project" value="UniProtKB-SubCell"/>
</dbReference>
<dbReference type="PANTHER" id="PTHR30065:SF1">
    <property type="entry name" value="SURFACE PRESENTATION OF ANTIGENS PROTEIN SPAR"/>
    <property type="match status" value="1"/>
</dbReference>
<dbReference type="AlphaFoldDB" id="A0A940P6M7"/>
<evidence type="ECO:0000313" key="11">
    <source>
        <dbReference type="EMBL" id="MBP1042035.1"/>
    </source>
</evidence>
<dbReference type="InterPro" id="IPR002010">
    <property type="entry name" value="T3SS_IM_R"/>
</dbReference>
<evidence type="ECO:0000256" key="6">
    <source>
        <dbReference type="ARBA" id="ARBA00022989"/>
    </source>
</evidence>
<evidence type="ECO:0000256" key="2">
    <source>
        <dbReference type="ARBA" id="ARBA00009772"/>
    </source>
</evidence>
<accession>A0A940P6M7</accession>
<protein>
    <recommendedName>
        <fullName evidence="3 9">Flagellar biosynthetic protein FliR</fullName>
    </recommendedName>
</protein>
<reference evidence="11" key="1">
    <citation type="submission" date="2020-12" db="EMBL/GenBank/DDBJ databases">
        <title>Vagococcus allomyrinae sp. nov. and Enterococcus lavae sp. nov., isolated from the larvae of Allomyrina dichotoma.</title>
        <authorList>
            <person name="Lee S.D."/>
        </authorList>
    </citation>
    <scope>NUCLEOTIDE SEQUENCE</scope>
    <source>
        <strain evidence="11">BWB3-3</strain>
    </source>
</reference>
<dbReference type="PRINTS" id="PR00953">
    <property type="entry name" value="TYPE3IMRPROT"/>
</dbReference>
<feature type="transmembrane region" description="Helical" evidence="10">
    <location>
        <begin position="6"/>
        <end position="25"/>
    </location>
</feature>
<dbReference type="RefSeq" id="WP_209528843.1">
    <property type="nucleotide sequence ID" value="NZ_JAEEGA010000008.1"/>
</dbReference>
<proteinExistence type="inferred from homology"/>
<name>A0A940P6M7_9ENTE</name>
<dbReference type="Proteomes" id="UP000674938">
    <property type="component" value="Unassembled WGS sequence"/>
</dbReference>
<evidence type="ECO:0000313" key="12">
    <source>
        <dbReference type="Proteomes" id="UP000674938"/>
    </source>
</evidence>
<keyword evidence="8 10" id="KW-0975">Bacterial flagellum</keyword>
<dbReference type="PANTHER" id="PTHR30065">
    <property type="entry name" value="FLAGELLAR BIOSYNTHETIC PROTEIN FLIR"/>
    <property type="match status" value="1"/>
</dbReference>
<comment type="similarity">
    <text evidence="2 10">Belongs to the FliR/MopE/SpaR family.</text>
</comment>
<feature type="transmembrane region" description="Helical" evidence="10">
    <location>
        <begin position="175"/>
        <end position="196"/>
    </location>
</feature>
<keyword evidence="11" id="KW-0966">Cell projection</keyword>
<keyword evidence="12" id="KW-1185">Reference proteome</keyword>
<dbReference type="GO" id="GO:0044780">
    <property type="term" value="P:bacterial-type flagellum assembly"/>
    <property type="evidence" value="ECO:0007669"/>
    <property type="project" value="UniProtKB-UniRule"/>
</dbReference>
<feature type="transmembrane region" description="Helical" evidence="10">
    <location>
        <begin position="148"/>
        <end position="168"/>
    </location>
</feature>
<keyword evidence="11" id="KW-0969">Cilium</keyword>
<dbReference type="InterPro" id="IPR006303">
    <property type="entry name" value="FliR"/>
</dbReference>
<keyword evidence="5 10" id="KW-0812">Transmembrane</keyword>
<evidence type="ECO:0000256" key="8">
    <source>
        <dbReference type="ARBA" id="ARBA00023143"/>
    </source>
</evidence>